<dbReference type="EMBL" id="VSSQ01083515">
    <property type="protein sequence ID" value="MPN31815.1"/>
    <property type="molecule type" value="Genomic_DNA"/>
</dbReference>
<comment type="caution">
    <text evidence="1">The sequence shown here is derived from an EMBL/GenBank/DDBJ whole genome shotgun (WGS) entry which is preliminary data.</text>
</comment>
<protein>
    <submittedName>
        <fullName evidence="1">Uncharacterized protein</fullName>
    </submittedName>
</protein>
<reference evidence="1" key="1">
    <citation type="submission" date="2019-08" db="EMBL/GenBank/DDBJ databases">
        <authorList>
            <person name="Kucharzyk K."/>
            <person name="Murdoch R.W."/>
            <person name="Higgins S."/>
            <person name="Loffler F."/>
        </authorList>
    </citation>
    <scope>NUCLEOTIDE SEQUENCE</scope>
</reference>
<sequence>MWGGVVPGHAQHLFRVGTALLSIHFAQAQEDTGQDFAVGDRDPRGVCAFPVPLQPATGVHDRAVLFGEAGGWQAEHFGLDFRRIHIVRLTVVLPEGGGLGVERIDRHQELQFGQ</sequence>
<organism evidence="1">
    <name type="scientific">bioreactor metagenome</name>
    <dbReference type="NCBI Taxonomy" id="1076179"/>
    <lineage>
        <taxon>unclassified sequences</taxon>
        <taxon>metagenomes</taxon>
        <taxon>ecological metagenomes</taxon>
    </lineage>
</organism>
<accession>A0A645GYC0</accession>
<gene>
    <name evidence="1" type="ORF">SDC9_179290</name>
</gene>
<dbReference type="AlphaFoldDB" id="A0A645GYC0"/>
<name>A0A645GYC0_9ZZZZ</name>
<proteinExistence type="predicted"/>
<evidence type="ECO:0000313" key="1">
    <source>
        <dbReference type="EMBL" id="MPN31815.1"/>
    </source>
</evidence>